<dbReference type="STRING" id="880074.BARVI_02070"/>
<gene>
    <name evidence="1" type="ORF">BARVI_02070</name>
</gene>
<dbReference type="Proteomes" id="UP000018901">
    <property type="component" value="Chromosome"/>
</dbReference>
<dbReference type="Gene3D" id="3.40.1350.10">
    <property type="match status" value="1"/>
</dbReference>
<protein>
    <recommendedName>
        <fullName evidence="3">DUF91 domain-containing protein</fullName>
    </recommendedName>
</protein>
<dbReference type="EMBL" id="CP007034">
    <property type="protein sequence ID" value="AHF11828.1"/>
    <property type="molecule type" value="Genomic_DNA"/>
</dbReference>
<keyword evidence="2" id="KW-1185">Reference proteome</keyword>
<evidence type="ECO:0000313" key="2">
    <source>
        <dbReference type="Proteomes" id="UP000018901"/>
    </source>
</evidence>
<dbReference type="InterPro" id="IPR011856">
    <property type="entry name" value="tRNA_endonuc-like_dom_sf"/>
</dbReference>
<evidence type="ECO:0008006" key="3">
    <source>
        <dbReference type="Google" id="ProtNLM"/>
    </source>
</evidence>
<dbReference type="AlphaFoldDB" id="W0EQM1"/>
<dbReference type="GeneID" id="90528249"/>
<name>W0EQM1_9BACT</name>
<accession>W0EQM1</accession>
<dbReference type="GO" id="GO:0003676">
    <property type="term" value="F:nucleic acid binding"/>
    <property type="evidence" value="ECO:0007669"/>
    <property type="project" value="InterPro"/>
</dbReference>
<dbReference type="OrthoDB" id="1092348at2"/>
<evidence type="ECO:0000313" key="1">
    <source>
        <dbReference type="EMBL" id="AHF11828.1"/>
    </source>
</evidence>
<dbReference type="RefSeq" id="WP_038534463.1">
    <property type="nucleotide sequence ID" value="NZ_CP007034.1"/>
</dbReference>
<dbReference type="eggNOG" id="ENOG5032P4P">
    <property type="taxonomic scope" value="Bacteria"/>
</dbReference>
<reference evidence="1 2" key="1">
    <citation type="submission" date="2013-12" db="EMBL/GenBank/DDBJ databases">
        <authorList>
            <consortium name="DOE Joint Genome Institute"/>
            <person name="Eisen J."/>
            <person name="Huntemann M."/>
            <person name="Han J."/>
            <person name="Chen A."/>
            <person name="Kyrpides N."/>
            <person name="Mavromatis K."/>
            <person name="Markowitz V."/>
            <person name="Palaniappan K."/>
            <person name="Ivanova N."/>
            <person name="Schaumberg A."/>
            <person name="Pati A."/>
            <person name="Liolios K."/>
            <person name="Nordberg H.P."/>
            <person name="Cantor M.N."/>
            <person name="Hua S.X."/>
            <person name="Woyke T."/>
        </authorList>
    </citation>
    <scope>NUCLEOTIDE SEQUENCE [LARGE SCALE GENOMIC DNA]</scope>
    <source>
        <strain evidence="2">DSM 18177</strain>
    </source>
</reference>
<sequence length="327" mass="37435">MKGRSMYYDRTMNPTLAHSLMVQYHWLVDYVRDHEDLDFQTGNDPNKNRSWFSVYRGTGRLLTIECMNNRLRIVVDDTYKKIAPSFFDRPVDEDSFTRYVTAVSRSAVLGKYYMNERGEKKEGYFQTLVGRRYTIGLKPDDDFVVFDKEFVLGFASAQERIDWNRTIVEEQNRRIAALRESYTGNLPREIGGTYGEVDLLGVNKDGDLVVVEIKQGASARTALAPVQLGFYFRQLGKVLQEQADLFYGTVKKMIEQKVKLGLIDWPAGRVIPSGLSGQIQCLLVVGDDRFSPTIIERYRAVKEQLLPDMKACTCTVDGTLVRSILEK</sequence>
<dbReference type="HOGENOM" id="CLU_773520_0_0_10"/>
<dbReference type="KEGG" id="bvs:BARVI_02070"/>
<organism evidence="1 2">
    <name type="scientific">Barnesiella viscericola DSM 18177</name>
    <dbReference type="NCBI Taxonomy" id="880074"/>
    <lineage>
        <taxon>Bacteria</taxon>
        <taxon>Pseudomonadati</taxon>
        <taxon>Bacteroidota</taxon>
        <taxon>Bacteroidia</taxon>
        <taxon>Bacteroidales</taxon>
        <taxon>Barnesiellaceae</taxon>
        <taxon>Barnesiella</taxon>
    </lineage>
</organism>
<proteinExistence type="predicted"/>